<evidence type="ECO:0000256" key="2">
    <source>
        <dbReference type="SAM" id="SignalP"/>
    </source>
</evidence>
<feature type="compositionally biased region" description="Basic residues" evidence="1">
    <location>
        <begin position="173"/>
        <end position="185"/>
    </location>
</feature>
<accession>A0A2W4R2G8</accession>
<evidence type="ECO:0008006" key="5">
    <source>
        <dbReference type="Google" id="ProtNLM"/>
    </source>
</evidence>
<dbReference type="AlphaFoldDB" id="A0A2W4R2G8"/>
<evidence type="ECO:0000256" key="1">
    <source>
        <dbReference type="SAM" id="MobiDB-lite"/>
    </source>
</evidence>
<feature type="region of interest" description="Disordered" evidence="1">
    <location>
        <begin position="162"/>
        <end position="185"/>
    </location>
</feature>
<dbReference type="EMBL" id="QJPH01000339">
    <property type="protein sequence ID" value="PZN77296.1"/>
    <property type="molecule type" value="Genomic_DNA"/>
</dbReference>
<organism evidence="3 4">
    <name type="scientific">Candidatus Methylumidiphilus alinenensis</name>
    <dbReference type="NCBI Taxonomy" id="2202197"/>
    <lineage>
        <taxon>Bacteria</taxon>
        <taxon>Pseudomonadati</taxon>
        <taxon>Pseudomonadota</taxon>
        <taxon>Gammaproteobacteria</taxon>
        <taxon>Methylococcales</taxon>
        <taxon>Candidatus Methylumidiphilus</taxon>
    </lineage>
</organism>
<name>A0A2W4R2G8_9GAMM</name>
<comment type="caution">
    <text evidence="3">The sequence shown here is derived from an EMBL/GenBank/DDBJ whole genome shotgun (WGS) entry which is preliminary data.</text>
</comment>
<evidence type="ECO:0000313" key="4">
    <source>
        <dbReference type="Proteomes" id="UP000249396"/>
    </source>
</evidence>
<proteinExistence type="predicted"/>
<dbReference type="Proteomes" id="UP000249396">
    <property type="component" value="Unassembled WGS sequence"/>
</dbReference>
<reference evidence="3 4" key="1">
    <citation type="journal article" date="2018" name="Aquat. Microb. Ecol.">
        <title>Gammaproteobacterial methanotrophs dominate.</title>
        <authorList>
            <person name="Rissanen A.J."/>
            <person name="Saarenheimo J."/>
            <person name="Tiirola M."/>
            <person name="Peura S."/>
            <person name="Aalto S.L."/>
            <person name="Karvinen A."/>
            <person name="Nykanen H."/>
        </authorList>
    </citation>
    <scope>NUCLEOTIDE SEQUENCE [LARGE SCALE GENOMIC DNA]</scope>
    <source>
        <strain evidence="3">AMbin10</strain>
    </source>
</reference>
<keyword evidence="2" id="KW-0732">Signal</keyword>
<sequence>MTGDTMRSLPLLIFVMAWMAQAHSEQACVPVEKGWALEARAESGPLCADVLLQSPAKQEGDNEGTRRLRVFEAGKPGFESDEAALCKTCGGAMGDPFQGIEWQGQTLAVSNYGGSRESWKETWKIAKREGRWVIAGWDRKSFDRMTLDAWGESVDTLNGKATASFEPGAESKKKPRKLSCPHKSRTPGVDQIGALREKEPFACGLKVDWAN</sequence>
<gene>
    <name evidence="3" type="ORF">DM484_15015</name>
</gene>
<protein>
    <recommendedName>
        <fullName evidence="5">DUF2147 domain-containing protein</fullName>
    </recommendedName>
</protein>
<evidence type="ECO:0000313" key="3">
    <source>
        <dbReference type="EMBL" id="PZN77296.1"/>
    </source>
</evidence>
<feature type="chain" id="PRO_5015964922" description="DUF2147 domain-containing protein" evidence="2">
    <location>
        <begin position="23"/>
        <end position="211"/>
    </location>
</feature>
<feature type="signal peptide" evidence="2">
    <location>
        <begin position="1"/>
        <end position="22"/>
    </location>
</feature>